<dbReference type="AlphaFoldDB" id="F2CEC7"/>
<dbReference type="HOGENOM" id="CLU_2453438_0_0_9"/>
<comment type="caution">
    <text evidence="1">The sequence shown here is derived from an EMBL/GenBank/DDBJ whole genome shotgun (WGS) entry which is preliminary data.</text>
</comment>
<dbReference type="EMBL" id="AFBE01000009">
    <property type="protein sequence ID" value="EGF18915.1"/>
    <property type="molecule type" value="Genomic_DNA"/>
</dbReference>
<accession>F2CEC7</accession>
<dbReference type="PATRIC" id="fig|888818.3.peg.1267"/>
<protein>
    <submittedName>
        <fullName evidence="1">Uncharacterized protein</fullName>
    </submittedName>
</protein>
<evidence type="ECO:0000313" key="1">
    <source>
        <dbReference type="EMBL" id="EGF18915.1"/>
    </source>
</evidence>
<sequence>MFKGMRMSFFKLLKSQKPKALRLMALMRLLILSSFVFGIRADNRDILLNQVEEDLCIFLSFIIFVVDKISVEIMDSFSIKVLFSERILN</sequence>
<reference evidence="1 2" key="1">
    <citation type="submission" date="2011-02" db="EMBL/GenBank/DDBJ databases">
        <authorList>
            <person name="Muzny D."/>
            <person name="Qin X."/>
            <person name="Deng J."/>
            <person name="Jiang H."/>
            <person name="Liu Y."/>
            <person name="Qu J."/>
            <person name="Song X.-Z."/>
            <person name="Zhang L."/>
            <person name="Thornton R."/>
            <person name="Coyle M."/>
            <person name="Francisco L."/>
            <person name="Jackson L."/>
            <person name="Javaid M."/>
            <person name="Korchina V."/>
            <person name="Kovar C."/>
            <person name="Mata R."/>
            <person name="Mathew T."/>
            <person name="Ngo R."/>
            <person name="Nguyen L."/>
            <person name="Nguyen N."/>
            <person name="Okwuonu G."/>
            <person name="Ongeri F."/>
            <person name="Pham C."/>
            <person name="Simmons D."/>
            <person name="Wilczek-Boney K."/>
            <person name="Hale W."/>
            <person name="Jakkamsetti A."/>
            <person name="Pham P."/>
            <person name="Ruth R."/>
            <person name="San Lucas F."/>
            <person name="Warren J."/>
            <person name="Zhang J."/>
            <person name="Zhao Z."/>
            <person name="Zhou C."/>
            <person name="Zhu D."/>
            <person name="Lee S."/>
            <person name="Bess C."/>
            <person name="Blankenburg K."/>
            <person name="Forbes L."/>
            <person name="Fu Q."/>
            <person name="Gubbala S."/>
            <person name="Hirani K."/>
            <person name="Jayaseelan J.C."/>
            <person name="Lara F."/>
            <person name="Munidasa M."/>
            <person name="Palculict T."/>
            <person name="Patil S."/>
            <person name="Pu L.-L."/>
            <person name="Saada N."/>
            <person name="Tang L."/>
            <person name="Weissenberger G."/>
            <person name="Zhu Y."/>
            <person name="Hemphill L."/>
            <person name="Shang Y."/>
            <person name="Youmans B."/>
            <person name="Ayvaz T."/>
            <person name="Ross M."/>
            <person name="Santibanez J."/>
            <person name="Aqrawi P."/>
            <person name="Gross S."/>
            <person name="Joshi V."/>
            <person name="Fowler G."/>
            <person name="Nazareth L."/>
            <person name="Reid J."/>
            <person name="Worley K."/>
            <person name="Petrosino J."/>
            <person name="Highlander S."/>
            <person name="Gibbs R."/>
        </authorList>
    </citation>
    <scope>NUCLEOTIDE SEQUENCE [LARGE SCALE GENOMIC DNA]</scope>
    <source>
        <strain evidence="1 2">SK408</strain>
    </source>
</reference>
<proteinExistence type="predicted"/>
<dbReference type="Proteomes" id="UP000004826">
    <property type="component" value="Unassembled WGS sequence"/>
</dbReference>
<evidence type="ECO:0000313" key="2">
    <source>
        <dbReference type="Proteomes" id="UP000004826"/>
    </source>
</evidence>
<organism evidence="1 2">
    <name type="scientific">Streptococcus sanguinis SK408</name>
    <dbReference type="NCBI Taxonomy" id="888818"/>
    <lineage>
        <taxon>Bacteria</taxon>
        <taxon>Bacillati</taxon>
        <taxon>Bacillota</taxon>
        <taxon>Bacilli</taxon>
        <taxon>Lactobacillales</taxon>
        <taxon>Streptococcaceae</taxon>
        <taxon>Streptococcus</taxon>
    </lineage>
</organism>
<name>F2CEC7_STRSA</name>
<gene>
    <name evidence="1" type="ORF">HMPREF9391_1304</name>
</gene>